<evidence type="ECO:0000313" key="1">
    <source>
        <dbReference type="EMBL" id="QIZ73601.1"/>
    </source>
</evidence>
<dbReference type="KEGG" id="oxy:HCG48_04840"/>
<evidence type="ECO:0000313" key="2">
    <source>
        <dbReference type="Proteomes" id="UP000500857"/>
    </source>
</evidence>
<dbReference type="Proteomes" id="UP000500857">
    <property type="component" value="Chromosome"/>
</dbReference>
<dbReference type="AlphaFoldDB" id="A0A6H1U441"/>
<dbReference type="Gene3D" id="3.50.50.60">
    <property type="entry name" value="FAD/NAD(P)-binding domain"/>
    <property type="match status" value="1"/>
</dbReference>
<keyword evidence="2" id="KW-1185">Reference proteome</keyword>
<protein>
    <submittedName>
        <fullName evidence="1">FAD-dependent oxidoreductase</fullName>
    </submittedName>
</protein>
<dbReference type="SUPFAM" id="SSF51905">
    <property type="entry name" value="FAD/NAD(P)-binding domain"/>
    <property type="match status" value="1"/>
</dbReference>
<accession>A0A6H1U441</accession>
<name>A0A6H1U441_9CYAN</name>
<dbReference type="InterPro" id="IPR036188">
    <property type="entry name" value="FAD/NAD-bd_sf"/>
</dbReference>
<gene>
    <name evidence="1" type="ORF">HCG48_04840</name>
</gene>
<dbReference type="Pfam" id="PF12831">
    <property type="entry name" value="FAD_oxidored"/>
    <property type="match status" value="1"/>
</dbReference>
<sequence length="521" mass="56311">MVTDNERYYDIITFGDEVPGVLAAIAAAREYRRRTETYPKVLLMSKADAREGIGGHLVRGGLAYLDRSQIEIDLRKSLNLGTFGAPPSLYEEFLKKAGVVSIALDPHKADAALKTMLKEAGVAILSNVEIESATCDNGPLVEIVTARGEIYKAKQFIDATVNAELAQAAGVTKYNGFATFGLPDSELPVTLVFVTEGLSVKRLKQVEYAYLKRLTNNNDREAQRFIDIAARSESGLVEVLKRDLVDSRGQLKTLWAGKDHIDVRSNALSIVYHACRGKKLDLEESGSLLDRGNIAILGGDRLSWNALLFTVTGSEAETLARNCAKPTPAMLEEMSYVERWFKSIGAKTVTPASELYIRHAGNVVGVVEPLSGAQMLAGGVPADEAIGTFAYHFDVRGGIRGIGRKANEKGFLSTVFDKPIFNIGIRHAQIKAVPNLAVVSPASGFEGFASSAGRIVEFNAAVGQGIGIAATLAVLQNRHLAEIGNREVHETLSTTGQLPPIFGKPKEQEVARLRDFESALA</sequence>
<dbReference type="EMBL" id="CP051167">
    <property type="protein sequence ID" value="QIZ73601.1"/>
    <property type="molecule type" value="Genomic_DNA"/>
</dbReference>
<organism evidence="1 2">
    <name type="scientific">Oxynema aestuarii AP17</name>
    <dbReference type="NCBI Taxonomy" id="2064643"/>
    <lineage>
        <taxon>Bacteria</taxon>
        <taxon>Bacillati</taxon>
        <taxon>Cyanobacteriota</taxon>
        <taxon>Cyanophyceae</taxon>
        <taxon>Oscillatoriophycideae</taxon>
        <taxon>Oscillatoriales</taxon>
        <taxon>Oscillatoriaceae</taxon>
        <taxon>Oxynema</taxon>
        <taxon>Oxynema aestuarii</taxon>
    </lineage>
</organism>
<proteinExistence type="predicted"/>
<reference evidence="1 2" key="1">
    <citation type="submission" date="2020-04" db="EMBL/GenBank/DDBJ databases">
        <authorList>
            <person name="Basu S."/>
            <person name="Maruthanayagam V."/>
            <person name="Chakraborty S."/>
            <person name="Pramanik A."/>
            <person name="Mukherjee J."/>
            <person name="Brink B."/>
        </authorList>
    </citation>
    <scope>NUCLEOTIDE SEQUENCE [LARGE SCALE GENOMIC DNA]</scope>
    <source>
        <strain evidence="1 2">AP17</strain>
    </source>
</reference>